<protein>
    <submittedName>
        <fullName evidence="1">Uncharacterized protein</fullName>
    </submittedName>
</protein>
<dbReference type="AlphaFoldDB" id="A0A0D2MGM4"/>
<dbReference type="Proteomes" id="UP000054270">
    <property type="component" value="Unassembled WGS sequence"/>
</dbReference>
<reference evidence="2" key="1">
    <citation type="submission" date="2014-04" db="EMBL/GenBank/DDBJ databases">
        <title>Evolutionary Origins and Diversification of the Mycorrhizal Mutualists.</title>
        <authorList>
            <consortium name="DOE Joint Genome Institute"/>
            <consortium name="Mycorrhizal Genomics Consortium"/>
            <person name="Kohler A."/>
            <person name="Kuo A."/>
            <person name="Nagy L.G."/>
            <person name="Floudas D."/>
            <person name="Copeland A."/>
            <person name="Barry K.W."/>
            <person name="Cichocki N."/>
            <person name="Veneault-Fourrey C."/>
            <person name="LaButti K."/>
            <person name="Lindquist E.A."/>
            <person name="Lipzen A."/>
            <person name="Lundell T."/>
            <person name="Morin E."/>
            <person name="Murat C."/>
            <person name="Riley R."/>
            <person name="Ohm R."/>
            <person name="Sun H."/>
            <person name="Tunlid A."/>
            <person name="Henrissat B."/>
            <person name="Grigoriev I.V."/>
            <person name="Hibbett D.S."/>
            <person name="Martin F."/>
        </authorList>
    </citation>
    <scope>NUCLEOTIDE SEQUENCE [LARGE SCALE GENOMIC DNA]</scope>
    <source>
        <strain evidence="2">FD-334 SS-4</strain>
    </source>
</reference>
<evidence type="ECO:0000313" key="2">
    <source>
        <dbReference type="Proteomes" id="UP000054270"/>
    </source>
</evidence>
<name>A0A0D2MGM4_HYPSF</name>
<evidence type="ECO:0000313" key="1">
    <source>
        <dbReference type="EMBL" id="KJA22778.1"/>
    </source>
</evidence>
<keyword evidence="2" id="KW-1185">Reference proteome</keyword>
<proteinExistence type="predicted"/>
<accession>A0A0D2MGM4</accession>
<gene>
    <name evidence="1" type="ORF">HYPSUDRAFT_201864</name>
</gene>
<organism evidence="1 2">
    <name type="scientific">Hypholoma sublateritium (strain FD-334 SS-4)</name>
    <dbReference type="NCBI Taxonomy" id="945553"/>
    <lineage>
        <taxon>Eukaryota</taxon>
        <taxon>Fungi</taxon>
        <taxon>Dikarya</taxon>
        <taxon>Basidiomycota</taxon>
        <taxon>Agaricomycotina</taxon>
        <taxon>Agaricomycetes</taxon>
        <taxon>Agaricomycetidae</taxon>
        <taxon>Agaricales</taxon>
        <taxon>Agaricineae</taxon>
        <taxon>Strophariaceae</taxon>
        <taxon>Hypholoma</taxon>
    </lineage>
</organism>
<sequence length="121" mass="12903">MFCSTSKAELFIVADRGTVIGGAAVKPETKSTFVSAILTDAPLPDLKPRPLVKGFVPALLYNLSLSTTRAFSSTSRREAEVGACICPLAHSPCPPSSAHVRWCTFSQKLLFAAFHGSTCPF</sequence>
<dbReference type="EMBL" id="KN817547">
    <property type="protein sequence ID" value="KJA22778.1"/>
    <property type="molecule type" value="Genomic_DNA"/>
</dbReference>